<dbReference type="EnsemblMetazoa" id="PPAI003840-RA">
    <property type="protein sequence ID" value="PPAI003840-PA"/>
    <property type="gene ID" value="PPAI003840"/>
</dbReference>
<evidence type="ECO:0000313" key="1">
    <source>
        <dbReference type="EnsemblMetazoa" id="PPAI003840-PA"/>
    </source>
</evidence>
<dbReference type="VEuPathDB" id="VectorBase:PPAI003840"/>
<keyword evidence="2" id="KW-1185">Reference proteome</keyword>
<protein>
    <submittedName>
        <fullName evidence="1">Uncharacterized protein</fullName>
    </submittedName>
</protein>
<dbReference type="InterPro" id="IPR027417">
    <property type="entry name" value="P-loop_NTPase"/>
</dbReference>
<evidence type="ECO:0000313" key="2">
    <source>
        <dbReference type="Proteomes" id="UP000092462"/>
    </source>
</evidence>
<dbReference type="Proteomes" id="UP000092462">
    <property type="component" value="Unassembled WGS sequence"/>
</dbReference>
<accession>A0A1B0D8G7</accession>
<dbReference type="Gene3D" id="3.40.50.300">
    <property type="entry name" value="P-loop containing nucleotide triphosphate hydrolases"/>
    <property type="match status" value="1"/>
</dbReference>
<dbReference type="AlphaFoldDB" id="A0A1B0D8G7"/>
<sequence>MVVVGKIYPHVSLMMVEKIQSIITELLGGFGKRIRGIEEIIELPMKHLNLFDAIGVAQLNEVLLYGPL</sequence>
<reference evidence="1" key="1">
    <citation type="submission" date="2022-08" db="UniProtKB">
        <authorList>
            <consortium name="EnsemblMetazoa"/>
        </authorList>
    </citation>
    <scope>IDENTIFICATION</scope>
    <source>
        <strain evidence="1">Israel</strain>
    </source>
</reference>
<proteinExistence type="predicted"/>
<organism evidence="1 2">
    <name type="scientific">Phlebotomus papatasi</name>
    <name type="common">Sandfly</name>
    <dbReference type="NCBI Taxonomy" id="29031"/>
    <lineage>
        <taxon>Eukaryota</taxon>
        <taxon>Metazoa</taxon>
        <taxon>Ecdysozoa</taxon>
        <taxon>Arthropoda</taxon>
        <taxon>Hexapoda</taxon>
        <taxon>Insecta</taxon>
        <taxon>Pterygota</taxon>
        <taxon>Neoptera</taxon>
        <taxon>Endopterygota</taxon>
        <taxon>Diptera</taxon>
        <taxon>Nematocera</taxon>
        <taxon>Psychodoidea</taxon>
        <taxon>Psychodidae</taxon>
        <taxon>Phlebotomus</taxon>
        <taxon>Phlebotomus</taxon>
    </lineage>
</organism>
<name>A0A1B0D8G7_PHLPP</name>
<dbReference type="EMBL" id="AJVK01027395">
    <property type="status" value="NOT_ANNOTATED_CDS"/>
    <property type="molecule type" value="Genomic_DNA"/>
</dbReference>